<name>A0A0F9AIY6_9ZZZZ</name>
<accession>A0A0F9AIY6</accession>
<gene>
    <name evidence="1" type="ORF">LCGC14_2843970</name>
</gene>
<sequence length="135" mass="15778">MTNKTDRLPYLAMVYQVWQTLDEHDELDNMREYDEVQLANAYPNLDKVQLSYLRELIQLPFNPDYRSMYDITPNNDQEPDALLRMSCVSETIGECMHNSLEGWSDGEKVVIELFLMDLGIATNLTFKSYKERGGR</sequence>
<proteinExistence type="predicted"/>
<evidence type="ECO:0000313" key="1">
    <source>
        <dbReference type="EMBL" id="KKK78399.1"/>
    </source>
</evidence>
<protein>
    <submittedName>
        <fullName evidence="1">Uncharacterized protein</fullName>
    </submittedName>
</protein>
<dbReference type="AlphaFoldDB" id="A0A0F9AIY6"/>
<dbReference type="EMBL" id="LAZR01054508">
    <property type="protein sequence ID" value="KKK78399.1"/>
    <property type="molecule type" value="Genomic_DNA"/>
</dbReference>
<reference evidence="1" key="1">
    <citation type="journal article" date="2015" name="Nature">
        <title>Complex archaea that bridge the gap between prokaryotes and eukaryotes.</title>
        <authorList>
            <person name="Spang A."/>
            <person name="Saw J.H."/>
            <person name="Jorgensen S.L."/>
            <person name="Zaremba-Niedzwiedzka K."/>
            <person name="Martijn J."/>
            <person name="Lind A.E."/>
            <person name="van Eijk R."/>
            <person name="Schleper C."/>
            <person name="Guy L."/>
            <person name="Ettema T.J."/>
        </authorList>
    </citation>
    <scope>NUCLEOTIDE SEQUENCE</scope>
</reference>
<organism evidence="1">
    <name type="scientific">marine sediment metagenome</name>
    <dbReference type="NCBI Taxonomy" id="412755"/>
    <lineage>
        <taxon>unclassified sequences</taxon>
        <taxon>metagenomes</taxon>
        <taxon>ecological metagenomes</taxon>
    </lineage>
</organism>
<comment type="caution">
    <text evidence="1">The sequence shown here is derived from an EMBL/GenBank/DDBJ whole genome shotgun (WGS) entry which is preliminary data.</text>
</comment>